<sequence length="157" mass="16960">MSQTSGEAPVYDEPMTDLPPPEAVIPHRDPFLLLTEVSEVTVGERAVGYWQLTGAEPFFAGHFPGRPTLPGVLMCESIAQLGAYALLSRPDFAGRLALFGGLDGVRFRRQVLPGERLDLEVELGRVSARAGRGSGRASVDGEEACRCDLLFVFVQDA</sequence>
<dbReference type="InterPro" id="IPR029069">
    <property type="entry name" value="HotDog_dom_sf"/>
</dbReference>
<dbReference type="PANTHER" id="PTHR30272:SF1">
    <property type="entry name" value="3-HYDROXYACYL-[ACYL-CARRIER-PROTEIN] DEHYDRATASE"/>
    <property type="match status" value="1"/>
</dbReference>
<reference evidence="2" key="1">
    <citation type="submission" date="2018-05" db="EMBL/GenBank/DDBJ databases">
        <authorList>
            <person name="Lanie J.A."/>
            <person name="Ng W.-L."/>
            <person name="Kazmierczak K.M."/>
            <person name="Andrzejewski T.M."/>
            <person name="Davidsen T.M."/>
            <person name="Wayne K.J."/>
            <person name="Tettelin H."/>
            <person name="Glass J.I."/>
            <person name="Rusch D."/>
            <person name="Podicherti R."/>
            <person name="Tsui H.-C.T."/>
            <person name="Winkler M.E."/>
        </authorList>
    </citation>
    <scope>NUCLEOTIDE SEQUENCE</scope>
</reference>
<keyword evidence="1" id="KW-0456">Lyase</keyword>
<dbReference type="Pfam" id="PF07977">
    <property type="entry name" value="FabA"/>
    <property type="match status" value="1"/>
</dbReference>
<evidence type="ECO:0000256" key="1">
    <source>
        <dbReference type="ARBA" id="ARBA00023239"/>
    </source>
</evidence>
<name>A0A381RLY9_9ZZZZ</name>
<gene>
    <name evidence="2" type="ORF">METZ01_LOCUS43781</name>
</gene>
<evidence type="ECO:0000313" key="2">
    <source>
        <dbReference type="EMBL" id="SUZ90927.1"/>
    </source>
</evidence>
<organism evidence="2">
    <name type="scientific">marine metagenome</name>
    <dbReference type="NCBI Taxonomy" id="408172"/>
    <lineage>
        <taxon>unclassified sequences</taxon>
        <taxon>metagenomes</taxon>
        <taxon>ecological metagenomes</taxon>
    </lineage>
</organism>
<evidence type="ECO:0008006" key="3">
    <source>
        <dbReference type="Google" id="ProtNLM"/>
    </source>
</evidence>
<dbReference type="Gene3D" id="3.10.129.10">
    <property type="entry name" value="Hotdog Thioesterase"/>
    <property type="match status" value="1"/>
</dbReference>
<protein>
    <recommendedName>
        <fullName evidence="3">Beta-hydroxyacyl-ACP dehydratase</fullName>
    </recommendedName>
</protein>
<dbReference type="InterPro" id="IPR013114">
    <property type="entry name" value="FabA_FabZ"/>
</dbReference>
<proteinExistence type="predicted"/>
<dbReference type="PANTHER" id="PTHR30272">
    <property type="entry name" value="3-HYDROXYACYL-[ACYL-CARRIER-PROTEIN] DEHYDRATASE"/>
    <property type="match status" value="1"/>
</dbReference>
<dbReference type="CDD" id="cd01288">
    <property type="entry name" value="FabZ"/>
    <property type="match status" value="1"/>
</dbReference>
<dbReference type="GO" id="GO:0016829">
    <property type="term" value="F:lyase activity"/>
    <property type="evidence" value="ECO:0007669"/>
    <property type="project" value="UniProtKB-KW"/>
</dbReference>
<dbReference type="SUPFAM" id="SSF54637">
    <property type="entry name" value="Thioesterase/thiol ester dehydrase-isomerase"/>
    <property type="match status" value="1"/>
</dbReference>
<dbReference type="EMBL" id="UINC01001934">
    <property type="protein sequence ID" value="SUZ90927.1"/>
    <property type="molecule type" value="Genomic_DNA"/>
</dbReference>
<dbReference type="AlphaFoldDB" id="A0A381RLY9"/>
<dbReference type="NCBIfam" id="NF000582">
    <property type="entry name" value="PRK00006.1"/>
    <property type="match status" value="1"/>
</dbReference>
<accession>A0A381RLY9</accession>